<dbReference type="RefSeq" id="WP_085143563.1">
    <property type="nucleotide sequence ID" value="NZ_JACKUA010000050.1"/>
</dbReference>
<gene>
    <name evidence="3" type="ORF">AWC31_17870</name>
</gene>
<dbReference type="OrthoDB" id="4773646at2"/>
<evidence type="ECO:0000256" key="2">
    <source>
        <dbReference type="SAM" id="MobiDB-lite"/>
    </source>
</evidence>
<sequence>MSDLAEEIVKTLGRKKKDPIDLGVEVVDDVLNELGIPTSSSKGLPVRLRAKRVMFSGTKRLAPDHPGAEGFPLEEMADPRELDVAPRPTTTNLAPALPQSLPDKTSGDTDTADEREDKLIRRALVPFHFEWLPQDGVNGLGSERNLRGKSSVLNVLLWSLSGRCSEFSPDVQRWIQHVEVDWNVGHETLRVQFDAADGHATTGTVSLLAADGAAGNVLATFDRDSFEDAMNSVILNRLRLDPITVSQSGKPTSHQWPAYTNALWVRPKYLASIIGKEPTLSVRLMQMFIGTDWVPVLAAASTVAGTLNAEQMTAEERTKTARDAVAASRLEAQSKVQSLRSRISALPSGTPDLVKITAASARASQLALEINRIELQELQQSAARQSISQQLKAAHARQHTDYEDALLTKFFHQMEPTVCPRCTAAVTEERRAAEADSHKCSVCTNDLHLEDVQATVEAASTADASPSADTDAEDPDPPPRDEIDALKQALEDTDAAISALQEQLAELAEARETATAEAAFDATLLTAAQERQRLELDIARAEGAADALAQPVPATTGPPVDPIQLAVATAAETVLKRWVKDGQDPLLAAISADIERLTISFGGDSLNDVKLDGAANMKLLKGGDPATYGALTPGEQLRVKVATVIALIRHGYVAGLGRHPGLLLLDSPAAEEIPDGDLATMIAALIEVAENAPMQIFVATRNTGPLLDLLPEASRRIATGDNYVW</sequence>
<feature type="region of interest" description="Disordered" evidence="2">
    <location>
        <begin position="84"/>
        <end position="113"/>
    </location>
</feature>
<evidence type="ECO:0000313" key="3">
    <source>
        <dbReference type="EMBL" id="ORX17197.1"/>
    </source>
</evidence>
<proteinExistence type="predicted"/>
<feature type="region of interest" description="Disordered" evidence="2">
    <location>
        <begin position="458"/>
        <end position="481"/>
    </location>
</feature>
<protein>
    <recommendedName>
        <fullName evidence="5">Large ATP-binding protein</fullName>
    </recommendedName>
</protein>
<dbReference type="AlphaFoldDB" id="A0A1X2FFM7"/>
<evidence type="ECO:0000256" key="1">
    <source>
        <dbReference type="SAM" id="Coils"/>
    </source>
</evidence>
<accession>A0A1X2FFM7</accession>
<evidence type="ECO:0008006" key="5">
    <source>
        <dbReference type="Google" id="ProtNLM"/>
    </source>
</evidence>
<name>A0A1X2FFM7_9MYCO</name>
<comment type="caution">
    <text evidence="3">The sequence shown here is derived from an EMBL/GenBank/DDBJ whole genome shotgun (WGS) entry which is preliminary data.</text>
</comment>
<keyword evidence="1" id="KW-0175">Coiled coil</keyword>
<evidence type="ECO:0000313" key="4">
    <source>
        <dbReference type="Proteomes" id="UP000193964"/>
    </source>
</evidence>
<feature type="coiled-coil region" evidence="1">
    <location>
        <begin position="483"/>
        <end position="544"/>
    </location>
</feature>
<organism evidence="3 4">
    <name type="scientific">Mycolicibacterium wolinskyi</name>
    <dbReference type="NCBI Taxonomy" id="59750"/>
    <lineage>
        <taxon>Bacteria</taxon>
        <taxon>Bacillati</taxon>
        <taxon>Actinomycetota</taxon>
        <taxon>Actinomycetes</taxon>
        <taxon>Mycobacteriales</taxon>
        <taxon>Mycobacteriaceae</taxon>
        <taxon>Mycolicibacterium</taxon>
    </lineage>
</organism>
<dbReference type="EMBL" id="LQQA01000008">
    <property type="protein sequence ID" value="ORX17197.1"/>
    <property type="molecule type" value="Genomic_DNA"/>
</dbReference>
<feature type="compositionally biased region" description="Low complexity" evidence="2">
    <location>
        <begin position="458"/>
        <end position="469"/>
    </location>
</feature>
<reference evidence="3 4" key="1">
    <citation type="submission" date="2016-01" db="EMBL/GenBank/DDBJ databases">
        <title>The new phylogeny of the genus Mycobacterium.</title>
        <authorList>
            <person name="Tarcisio F."/>
            <person name="Conor M."/>
            <person name="Antonella G."/>
            <person name="Elisabetta G."/>
            <person name="Giulia F.S."/>
            <person name="Sara T."/>
            <person name="Anna F."/>
            <person name="Clotilde B."/>
            <person name="Roberto B."/>
            <person name="Veronica D.S."/>
            <person name="Fabio R."/>
            <person name="Monica P."/>
            <person name="Olivier J."/>
            <person name="Enrico T."/>
            <person name="Nicola S."/>
        </authorList>
    </citation>
    <scope>NUCLEOTIDE SEQUENCE [LARGE SCALE GENOMIC DNA]</scope>
    <source>
        <strain evidence="3 4">ATCC 700010</strain>
    </source>
</reference>
<dbReference type="Proteomes" id="UP000193964">
    <property type="component" value="Unassembled WGS sequence"/>
</dbReference>